<proteinExistence type="inferred from homology"/>
<dbReference type="PANTHER" id="PTHR31490">
    <property type="entry name" value="GLYCOSYL HYDROLASE"/>
    <property type="match status" value="1"/>
</dbReference>
<keyword evidence="13" id="KW-1185">Reference proteome</keyword>
<feature type="chain" id="PRO_5040976951" description="Beta-xylanase" evidence="10">
    <location>
        <begin position="29"/>
        <end position="400"/>
    </location>
</feature>
<evidence type="ECO:0000256" key="9">
    <source>
        <dbReference type="RuleBase" id="RU361174"/>
    </source>
</evidence>
<evidence type="ECO:0000313" key="12">
    <source>
        <dbReference type="EMBL" id="MCL7749779.1"/>
    </source>
</evidence>
<dbReference type="PRINTS" id="PR00134">
    <property type="entry name" value="GLHYDRLASE10"/>
</dbReference>
<evidence type="ECO:0000256" key="2">
    <source>
        <dbReference type="ARBA" id="ARBA00004851"/>
    </source>
</evidence>
<dbReference type="GO" id="GO:0031176">
    <property type="term" value="F:endo-1,4-beta-xylanase activity"/>
    <property type="evidence" value="ECO:0007669"/>
    <property type="project" value="UniProtKB-EC"/>
</dbReference>
<keyword evidence="5 9" id="KW-0119">Carbohydrate metabolism</keyword>
<organism evidence="12 13">
    <name type="scientific">Halalkalibacter alkaliphilus</name>
    <dbReference type="NCBI Taxonomy" id="2917993"/>
    <lineage>
        <taxon>Bacteria</taxon>
        <taxon>Bacillati</taxon>
        <taxon>Bacillota</taxon>
        <taxon>Bacilli</taxon>
        <taxon>Bacillales</taxon>
        <taxon>Bacillaceae</taxon>
        <taxon>Halalkalibacter</taxon>
    </lineage>
</organism>
<dbReference type="Gene3D" id="3.20.20.80">
    <property type="entry name" value="Glycosidases"/>
    <property type="match status" value="1"/>
</dbReference>
<accession>A0A9X2CWY9</accession>
<dbReference type="Proteomes" id="UP001139150">
    <property type="component" value="Unassembled WGS sequence"/>
</dbReference>
<comment type="catalytic activity">
    <reaction evidence="1 9">
        <text>Endohydrolysis of (1-&gt;4)-beta-D-xylosidic linkages in xylans.</text>
        <dbReference type="EC" id="3.2.1.8"/>
    </reaction>
</comment>
<evidence type="ECO:0000256" key="1">
    <source>
        <dbReference type="ARBA" id="ARBA00000681"/>
    </source>
</evidence>
<evidence type="ECO:0000256" key="8">
    <source>
        <dbReference type="PROSITE-ProRule" id="PRU10061"/>
    </source>
</evidence>
<evidence type="ECO:0000256" key="6">
    <source>
        <dbReference type="ARBA" id="ARBA00023295"/>
    </source>
</evidence>
<keyword evidence="3" id="KW-0858">Xylan degradation</keyword>
<dbReference type="GO" id="GO:0045493">
    <property type="term" value="P:xylan catabolic process"/>
    <property type="evidence" value="ECO:0007669"/>
    <property type="project" value="UniProtKB-KW"/>
</dbReference>
<keyword evidence="7 9" id="KW-0624">Polysaccharide degradation</keyword>
<dbReference type="AlphaFoldDB" id="A0A9X2CWY9"/>
<dbReference type="SUPFAM" id="SSF51445">
    <property type="entry name" value="(Trans)glycosidases"/>
    <property type="match status" value="1"/>
</dbReference>
<dbReference type="EMBL" id="JAKRYL010000040">
    <property type="protein sequence ID" value="MCL7749779.1"/>
    <property type="molecule type" value="Genomic_DNA"/>
</dbReference>
<evidence type="ECO:0000256" key="10">
    <source>
        <dbReference type="SAM" id="SignalP"/>
    </source>
</evidence>
<sequence>MLKVLKKPIIAGLALSLVLTGGIGSVAAQGNGHKGVFGENQKGNGNVQPHAWQVASLADRYESAFDIGAAVEPYQLNGRQGKILKHHYNSIVAENAMKPVSLQPEEGKWDWEGADKIVEFARKNDMNLRFHTLVWHSQVPDWFFLDEDGNPMVDETDEEKREENKELLLERMKTHIKTVVERYKDDVDSWDVVNEAIADGTPNERGLRESVWYQITGDEYIRVAFETARKYAGEDAMLYINDYNTEVETKRDHLYNLVKELKKDGVPIDGVGHQAHIQIGWPSIQQMKDSFNLFTSLGLDNQVTELDVSLYGWPPRPAYTSYDAIEEVRIQAQADRYEQIFNLYEDLKVDISSVTFWGIADNHTWLDDRAEEYNDGVGIDAPFLFDENYKVKPAFWKVID</sequence>
<dbReference type="Pfam" id="PF00331">
    <property type="entry name" value="Glyco_hydro_10"/>
    <property type="match status" value="1"/>
</dbReference>
<protein>
    <recommendedName>
        <fullName evidence="9">Beta-xylanase</fullName>
        <ecNumber evidence="9">3.2.1.8</ecNumber>
    </recommendedName>
</protein>
<feature type="signal peptide" evidence="10">
    <location>
        <begin position="1"/>
        <end position="28"/>
    </location>
</feature>
<dbReference type="SMART" id="SM00633">
    <property type="entry name" value="Glyco_10"/>
    <property type="match status" value="1"/>
</dbReference>
<dbReference type="PROSITE" id="PS51760">
    <property type="entry name" value="GH10_2"/>
    <property type="match status" value="1"/>
</dbReference>
<gene>
    <name evidence="12" type="ORF">MF646_21930</name>
</gene>
<reference evidence="12" key="1">
    <citation type="submission" date="2022-02" db="EMBL/GenBank/DDBJ databases">
        <title>Halalkalibacter sp. nov. isolated from Lonar Lake, India.</title>
        <authorList>
            <person name="Joshi A."/>
            <person name="Thite S."/>
            <person name="Lodha T."/>
        </authorList>
    </citation>
    <scope>NUCLEOTIDE SEQUENCE</scope>
    <source>
        <strain evidence="12">MEB205</strain>
    </source>
</reference>
<dbReference type="InterPro" id="IPR001000">
    <property type="entry name" value="GH10_dom"/>
</dbReference>
<feature type="domain" description="GH10" evidence="11">
    <location>
        <begin position="51"/>
        <end position="400"/>
    </location>
</feature>
<evidence type="ECO:0000256" key="7">
    <source>
        <dbReference type="ARBA" id="ARBA00023326"/>
    </source>
</evidence>
<comment type="caution">
    <text evidence="12">The sequence shown here is derived from an EMBL/GenBank/DDBJ whole genome shotgun (WGS) entry which is preliminary data.</text>
</comment>
<name>A0A9X2CWY9_9BACI</name>
<dbReference type="RefSeq" id="WP_250098634.1">
    <property type="nucleotide sequence ID" value="NZ_JAKRYL010000040.1"/>
</dbReference>
<evidence type="ECO:0000313" key="13">
    <source>
        <dbReference type="Proteomes" id="UP001139150"/>
    </source>
</evidence>
<keyword evidence="4 9" id="KW-0378">Hydrolase</keyword>
<keyword evidence="6 9" id="KW-0326">Glycosidase</keyword>
<feature type="active site" description="Nucleophile" evidence="8">
    <location>
        <position position="305"/>
    </location>
</feature>
<dbReference type="InterPro" id="IPR017853">
    <property type="entry name" value="GH"/>
</dbReference>
<dbReference type="InterPro" id="IPR031158">
    <property type="entry name" value="GH10_AS"/>
</dbReference>
<dbReference type="EC" id="3.2.1.8" evidence="9"/>
<comment type="pathway">
    <text evidence="2">Glycan degradation; xylan degradation.</text>
</comment>
<evidence type="ECO:0000259" key="11">
    <source>
        <dbReference type="PROSITE" id="PS51760"/>
    </source>
</evidence>
<evidence type="ECO:0000256" key="3">
    <source>
        <dbReference type="ARBA" id="ARBA00022651"/>
    </source>
</evidence>
<dbReference type="PROSITE" id="PS00591">
    <property type="entry name" value="GH10_1"/>
    <property type="match status" value="1"/>
</dbReference>
<dbReference type="InterPro" id="IPR044846">
    <property type="entry name" value="GH10"/>
</dbReference>
<evidence type="ECO:0000256" key="5">
    <source>
        <dbReference type="ARBA" id="ARBA00023277"/>
    </source>
</evidence>
<evidence type="ECO:0000256" key="4">
    <source>
        <dbReference type="ARBA" id="ARBA00022801"/>
    </source>
</evidence>
<dbReference type="PANTHER" id="PTHR31490:SF90">
    <property type="entry name" value="ENDO-1,4-BETA-XYLANASE A"/>
    <property type="match status" value="1"/>
</dbReference>
<comment type="similarity">
    <text evidence="9">Belongs to the glycosyl hydrolase 10 (cellulase F) family.</text>
</comment>
<keyword evidence="10" id="KW-0732">Signal</keyword>